<sequence>MKNLLLLVVFLISGMSFAQDGVSVSGNTVSMREIPPTWPGCTGSELKKKNCFNQKLAQHIGKNFKFPKEYKAEDKGTKVIVTFIINEEGKPEIKEVTGGKPYLQEEAKRNILQIPEMKPGMLGGKPRAIQYKVPFNF</sequence>
<evidence type="ECO:0000256" key="1">
    <source>
        <dbReference type="SAM" id="SignalP"/>
    </source>
</evidence>
<dbReference type="eggNOG" id="COG0810">
    <property type="taxonomic scope" value="Bacteria"/>
</dbReference>
<feature type="chain" id="PRO_5002660969" evidence="1">
    <location>
        <begin position="19"/>
        <end position="137"/>
    </location>
</feature>
<dbReference type="HOGENOM" id="CLU_065795_2_1_10"/>
<protein>
    <submittedName>
        <fullName evidence="3">TonB</fullName>
    </submittedName>
</protein>
<keyword evidence="1" id="KW-0732">Signal</keyword>
<dbReference type="Gene3D" id="3.30.1150.10">
    <property type="match status" value="1"/>
</dbReference>
<evidence type="ECO:0000259" key="2">
    <source>
        <dbReference type="Pfam" id="PF03544"/>
    </source>
</evidence>
<proteinExistence type="predicted"/>
<reference evidence="3 4" key="1">
    <citation type="journal article" date="2010" name="J. Bacteriol.">
        <title>The complete genome sequence of Croceibacter atlanticus HTCC2559T.</title>
        <authorList>
            <person name="Oh H.M."/>
            <person name="Kang I."/>
            <person name="Ferriera S."/>
            <person name="Giovannoni S.J."/>
            <person name="Cho J.C."/>
        </authorList>
    </citation>
    <scope>NUCLEOTIDE SEQUENCE [LARGE SCALE GENOMIC DNA]</scope>
    <source>
        <strain evidence="4">ATCC BAA-628 / HTCC2559 / KCTC 12090</strain>
    </source>
</reference>
<dbReference type="KEGG" id="cat:CA2559_13313"/>
<dbReference type="RefSeq" id="WP_013188402.1">
    <property type="nucleotide sequence ID" value="NC_014230.1"/>
</dbReference>
<evidence type="ECO:0000313" key="3">
    <source>
        <dbReference type="EMBL" id="EAP87021.1"/>
    </source>
</evidence>
<keyword evidence="4" id="KW-1185">Reference proteome</keyword>
<dbReference type="OrthoDB" id="1522859at2"/>
<evidence type="ECO:0000313" key="4">
    <source>
        <dbReference type="Proteomes" id="UP000002297"/>
    </source>
</evidence>
<gene>
    <name evidence="3" type="ordered locus">CA2559_13313</name>
</gene>
<dbReference type="InterPro" id="IPR037682">
    <property type="entry name" value="TonB_C"/>
</dbReference>
<dbReference type="GO" id="GO:0055085">
    <property type="term" value="P:transmembrane transport"/>
    <property type="evidence" value="ECO:0007669"/>
    <property type="project" value="InterPro"/>
</dbReference>
<feature type="domain" description="TonB C-terminal" evidence="2">
    <location>
        <begin position="63"/>
        <end position="137"/>
    </location>
</feature>
<dbReference type="AlphaFoldDB" id="A3UB35"/>
<name>A3UB35_CROAH</name>
<accession>A3UB35</accession>
<feature type="signal peptide" evidence="1">
    <location>
        <begin position="1"/>
        <end position="18"/>
    </location>
</feature>
<dbReference type="EMBL" id="CP002046">
    <property type="protein sequence ID" value="EAP87021.1"/>
    <property type="molecule type" value="Genomic_DNA"/>
</dbReference>
<dbReference type="Pfam" id="PF03544">
    <property type="entry name" value="TonB_C"/>
    <property type="match status" value="1"/>
</dbReference>
<dbReference type="SUPFAM" id="SSF74653">
    <property type="entry name" value="TolA/TonB C-terminal domain"/>
    <property type="match status" value="1"/>
</dbReference>
<dbReference type="Proteomes" id="UP000002297">
    <property type="component" value="Chromosome"/>
</dbReference>
<dbReference type="STRING" id="216432.CA2559_13313"/>
<dbReference type="GeneID" id="89454372"/>
<organism evidence="3 4">
    <name type="scientific">Croceibacter atlanticus (strain ATCC BAA-628 / JCM 21780 / CIP 108009 / IAM 15332 / KCTC 12090 / HTCC2559)</name>
    <dbReference type="NCBI Taxonomy" id="216432"/>
    <lineage>
        <taxon>Bacteria</taxon>
        <taxon>Pseudomonadati</taxon>
        <taxon>Bacteroidota</taxon>
        <taxon>Flavobacteriia</taxon>
        <taxon>Flavobacteriales</taxon>
        <taxon>Flavobacteriaceae</taxon>
        <taxon>Croceibacter</taxon>
    </lineage>
</organism>